<feature type="transmembrane region" description="Helical" evidence="7">
    <location>
        <begin position="103"/>
        <end position="128"/>
    </location>
</feature>
<dbReference type="InterPro" id="IPR035906">
    <property type="entry name" value="MetI-like_sf"/>
</dbReference>
<feature type="transmembrane region" description="Helical" evidence="7">
    <location>
        <begin position="297"/>
        <end position="318"/>
    </location>
</feature>
<evidence type="ECO:0000256" key="2">
    <source>
        <dbReference type="ARBA" id="ARBA00022448"/>
    </source>
</evidence>
<dbReference type="EMBL" id="SSOB01000026">
    <property type="protein sequence ID" value="THF76261.1"/>
    <property type="molecule type" value="Genomic_DNA"/>
</dbReference>
<protein>
    <submittedName>
        <fullName evidence="9">Sugar ABC transporter permease</fullName>
    </submittedName>
</protein>
<keyword evidence="6 7" id="KW-0472">Membrane</keyword>
<dbReference type="InterPro" id="IPR050809">
    <property type="entry name" value="UgpAE/MalFG_permease"/>
</dbReference>
<gene>
    <name evidence="9" type="ORF">E6C55_19745</name>
</gene>
<dbReference type="Gene3D" id="1.10.3720.10">
    <property type="entry name" value="MetI-like"/>
    <property type="match status" value="1"/>
</dbReference>
<accession>A0A4S4BN18</accession>
<dbReference type="SUPFAM" id="SSF161098">
    <property type="entry name" value="MetI-like"/>
    <property type="match status" value="1"/>
</dbReference>
<dbReference type="PANTHER" id="PTHR43227">
    <property type="entry name" value="BLL4140 PROTEIN"/>
    <property type="match status" value="1"/>
</dbReference>
<dbReference type="PANTHER" id="PTHR43227:SF11">
    <property type="entry name" value="BLL4140 PROTEIN"/>
    <property type="match status" value="1"/>
</dbReference>
<feature type="transmembrane region" description="Helical" evidence="7">
    <location>
        <begin position="45"/>
        <end position="67"/>
    </location>
</feature>
<comment type="subcellular location">
    <subcellularLocation>
        <location evidence="1 7">Cell membrane</location>
        <topology evidence="1 7">Multi-pass membrane protein</topology>
    </subcellularLocation>
</comment>
<keyword evidence="2 7" id="KW-0813">Transport</keyword>
<keyword evidence="3" id="KW-1003">Cell membrane</keyword>
<evidence type="ECO:0000313" key="10">
    <source>
        <dbReference type="Proteomes" id="UP000310636"/>
    </source>
</evidence>
<keyword evidence="10" id="KW-1185">Reference proteome</keyword>
<organism evidence="9 10">
    <name type="scientific">Cohnella fermenti</name>
    <dbReference type="NCBI Taxonomy" id="2565925"/>
    <lineage>
        <taxon>Bacteria</taxon>
        <taxon>Bacillati</taxon>
        <taxon>Bacillota</taxon>
        <taxon>Bacilli</taxon>
        <taxon>Bacillales</taxon>
        <taxon>Paenibacillaceae</taxon>
        <taxon>Cohnella</taxon>
    </lineage>
</organism>
<feature type="transmembrane region" description="Helical" evidence="7">
    <location>
        <begin position="140"/>
        <end position="160"/>
    </location>
</feature>
<evidence type="ECO:0000256" key="4">
    <source>
        <dbReference type="ARBA" id="ARBA00022692"/>
    </source>
</evidence>
<reference evidence="9 10" key="1">
    <citation type="submission" date="2019-04" db="EMBL/GenBank/DDBJ databases">
        <title>Cohnella sp. nov. isolated from preserved vegetables.</title>
        <authorList>
            <person name="Lin S.-Y."/>
            <person name="Hung M.-H."/>
            <person name="Young C.-C."/>
        </authorList>
    </citation>
    <scope>NUCLEOTIDE SEQUENCE [LARGE SCALE GENOMIC DNA]</scope>
    <source>
        <strain evidence="9 10">CC-MHH1044</strain>
    </source>
</reference>
<dbReference type="Pfam" id="PF00528">
    <property type="entry name" value="BPD_transp_1"/>
    <property type="match status" value="1"/>
</dbReference>
<comment type="caution">
    <text evidence="9">The sequence shown here is derived from an EMBL/GenBank/DDBJ whole genome shotgun (WGS) entry which is preliminary data.</text>
</comment>
<evidence type="ECO:0000256" key="1">
    <source>
        <dbReference type="ARBA" id="ARBA00004651"/>
    </source>
</evidence>
<evidence type="ECO:0000313" key="9">
    <source>
        <dbReference type="EMBL" id="THF76261.1"/>
    </source>
</evidence>
<dbReference type="CDD" id="cd06261">
    <property type="entry name" value="TM_PBP2"/>
    <property type="match status" value="1"/>
</dbReference>
<keyword evidence="4 7" id="KW-0812">Transmembrane</keyword>
<dbReference type="InterPro" id="IPR000515">
    <property type="entry name" value="MetI-like"/>
</dbReference>
<proteinExistence type="inferred from homology"/>
<dbReference type="OrthoDB" id="2637002at2"/>
<dbReference type="Proteomes" id="UP000310636">
    <property type="component" value="Unassembled WGS sequence"/>
</dbReference>
<keyword evidence="5 7" id="KW-1133">Transmembrane helix</keyword>
<evidence type="ECO:0000256" key="3">
    <source>
        <dbReference type="ARBA" id="ARBA00022475"/>
    </source>
</evidence>
<name>A0A4S4BN18_9BACL</name>
<feature type="transmembrane region" description="Helical" evidence="7">
    <location>
        <begin position="240"/>
        <end position="262"/>
    </location>
</feature>
<comment type="similarity">
    <text evidence="7">Belongs to the binding-protein-dependent transport system permease family.</text>
</comment>
<dbReference type="AlphaFoldDB" id="A0A4S4BN18"/>
<evidence type="ECO:0000256" key="7">
    <source>
        <dbReference type="RuleBase" id="RU363032"/>
    </source>
</evidence>
<evidence type="ECO:0000256" key="6">
    <source>
        <dbReference type="ARBA" id="ARBA00023136"/>
    </source>
</evidence>
<dbReference type="GO" id="GO:0055085">
    <property type="term" value="P:transmembrane transport"/>
    <property type="evidence" value="ECO:0007669"/>
    <property type="project" value="InterPro"/>
</dbReference>
<feature type="domain" description="ABC transmembrane type-1" evidence="8">
    <location>
        <begin position="104"/>
        <end position="318"/>
    </location>
</feature>
<evidence type="ECO:0000259" key="8">
    <source>
        <dbReference type="PROSITE" id="PS50928"/>
    </source>
</evidence>
<dbReference type="PROSITE" id="PS50928">
    <property type="entry name" value="ABC_TM1"/>
    <property type="match status" value="1"/>
</dbReference>
<dbReference type="GO" id="GO:0005886">
    <property type="term" value="C:plasma membrane"/>
    <property type="evidence" value="ECO:0007669"/>
    <property type="project" value="UniProtKB-SubCell"/>
</dbReference>
<sequence>MRDRAMDRPLADIRIASASAHSIPTGGEDVNRLPLRKDLRRYRQMYLLALPMVIFYILFIYIPMYGITIAFKDYSVVTGITGSPWVGLDRVREVFDNVFFQRAFVNTLLISLGKIVFGFPVPIALALLLNELRSRWFKGLFQNIMFIPYFLSWIVFAGIIENLFNGSGLINGIRVNQNLDVISFLAEGDWFLGIVFITDIVKSAGWETVIYLAALTGIDPHLYEAAQVDGANRWKQTFHITLPGLANTIVVLLILRVGYLMFAGFEQIFSLYSPIVYDVADILDTFVYRIGIEQGDYSFAAAAGLFQGIIGLTLLFTVNKIAQKIGSAGLF</sequence>
<evidence type="ECO:0000256" key="5">
    <source>
        <dbReference type="ARBA" id="ARBA00022989"/>
    </source>
</evidence>